<evidence type="ECO:0000256" key="3">
    <source>
        <dbReference type="PROSITE-ProRule" id="PRU00175"/>
    </source>
</evidence>
<evidence type="ECO:0000256" key="4">
    <source>
        <dbReference type="SAM" id="Coils"/>
    </source>
</evidence>
<reference evidence="6 7" key="1">
    <citation type="journal article" date="2023" name="Nucleic Acids Res.">
        <title>The hologenome of Daphnia magna reveals possible DNA methylation and microbiome-mediated evolution of the host genome.</title>
        <authorList>
            <person name="Chaturvedi A."/>
            <person name="Li X."/>
            <person name="Dhandapani V."/>
            <person name="Marshall H."/>
            <person name="Kissane S."/>
            <person name="Cuenca-Cambronero M."/>
            <person name="Asole G."/>
            <person name="Calvet F."/>
            <person name="Ruiz-Romero M."/>
            <person name="Marangio P."/>
            <person name="Guigo R."/>
            <person name="Rago D."/>
            <person name="Mirbahai L."/>
            <person name="Eastwood N."/>
            <person name="Colbourne J.K."/>
            <person name="Zhou J."/>
            <person name="Mallon E."/>
            <person name="Orsini L."/>
        </authorList>
    </citation>
    <scope>NUCLEOTIDE SEQUENCE [LARGE SCALE GENOMIC DNA]</scope>
    <source>
        <strain evidence="6">LRV0_1</strain>
    </source>
</reference>
<feature type="coiled-coil region" evidence="4">
    <location>
        <begin position="35"/>
        <end position="116"/>
    </location>
</feature>
<sequence>MGNSSAKASAKIVTKQTGCSKNVIGHSQLETQESLAALAESKERRRAELLEFEEQQAKRLANEAQLRSFSQANHNKFLNQITESQKEFENKLAEVHQQKEESRQKFSKQLHETEAEMGASVIDVLKSIQAHRDQKQLQDLVKAEENQSRSLLAIKLEEFKSLRKEDILAAMKTQLEQDISSQKANLSKNLFRDIQTEDEVKNRQIEQILQHRQKDQADLVMSLLQEESWQYQAFSSFLSKRDRRTAELTEDIQRVITKLNQLTAWELDRKNRQLDITNNLLLDNRLHLAELLSQLIEQQQMRRKDLKHLLEEMEVQRQNQASDYWLVQFQRLIDNIPDGILCAKDYRPSAPYCALDDAAASAPPVEVFMETNCVICLDSTCQVIFLLCGHLCCCVECGKKLNRCPMCRTTIVKQIQLH</sequence>
<gene>
    <name evidence="6" type="ORF">OUZ56_025576</name>
</gene>
<accession>A0ABQ9ZKS0</accession>
<evidence type="ECO:0000256" key="1">
    <source>
        <dbReference type="ARBA" id="ARBA00022771"/>
    </source>
</evidence>
<dbReference type="Pfam" id="PF13920">
    <property type="entry name" value="zf-C3HC4_3"/>
    <property type="match status" value="1"/>
</dbReference>
<dbReference type="CDD" id="cd16515">
    <property type="entry name" value="RING-HC_LRSAM1"/>
    <property type="match status" value="1"/>
</dbReference>
<organism evidence="6 7">
    <name type="scientific">Daphnia magna</name>
    <dbReference type="NCBI Taxonomy" id="35525"/>
    <lineage>
        <taxon>Eukaryota</taxon>
        <taxon>Metazoa</taxon>
        <taxon>Ecdysozoa</taxon>
        <taxon>Arthropoda</taxon>
        <taxon>Crustacea</taxon>
        <taxon>Branchiopoda</taxon>
        <taxon>Diplostraca</taxon>
        <taxon>Cladocera</taxon>
        <taxon>Anomopoda</taxon>
        <taxon>Daphniidae</taxon>
        <taxon>Daphnia</taxon>
    </lineage>
</organism>
<keyword evidence="1 3" id="KW-0863">Zinc-finger</keyword>
<dbReference type="InterPro" id="IPR050784">
    <property type="entry name" value="IAP"/>
</dbReference>
<keyword evidence="1 3" id="KW-0479">Metal-binding</keyword>
<dbReference type="InterPro" id="IPR001841">
    <property type="entry name" value="Znf_RING"/>
</dbReference>
<evidence type="ECO:0000259" key="5">
    <source>
        <dbReference type="PROSITE" id="PS50089"/>
    </source>
</evidence>
<dbReference type="SUPFAM" id="SSF57850">
    <property type="entry name" value="RING/U-box"/>
    <property type="match status" value="1"/>
</dbReference>
<protein>
    <recommendedName>
        <fullName evidence="5">RING-type domain-containing protein</fullName>
    </recommendedName>
</protein>
<keyword evidence="4" id="KW-0175">Coiled coil</keyword>
<comment type="caution">
    <text evidence="6">The sequence shown here is derived from an EMBL/GenBank/DDBJ whole genome shotgun (WGS) entry which is preliminary data.</text>
</comment>
<dbReference type="Proteomes" id="UP001234178">
    <property type="component" value="Unassembled WGS sequence"/>
</dbReference>
<keyword evidence="2" id="KW-0862">Zinc</keyword>
<dbReference type="Gene3D" id="3.30.40.10">
    <property type="entry name" value="Zinc/RING finger domain, C3HC4 (zinc finger)"/>
    <property type="match status" value="1"/>
</dbReference>
<dbReference type="PROSITE" id="PS50089">
    <property type="entry name" value="ZF_RING_2"/>
    <property type="match status" value="1"/>
</dbReference>
<evidence type="ECO:0000256" key="2">
    <source>
        <dbReference type="ARBA" id="ARBA00022833"/>
    </source>
</evidence>
<feature type="coiled-coil region" evidence="4">
    <location>
        <begin position="296"/>
        <end position="323"/>
    </location>
</feature>
<evidence type="ECO:0000313" key="6">
    <source>
        <dbReference type="EMBL" id="KAK4013343.1"/>
    </source>
</evidence>
<feature type="domain" description="RING-type" evidence="5">
    <location>
        <begin position="373"/>
        <end position="408"/>
    </location>
</feature>
<keyword evidence="7" id="KW-1185">Reference proteome</keyword>
<evidence type="ECO:0000313" key="7">
    <source>
        <dbReference type="Proteomes" id="UP001234178"/>
    </source>
</evidence>
<dbReference type="InterPro" id="IPR013083">
    <property type="entry name" value="Znf_RING/FYVE/PHD"/>
</dbReference>
<name>A0ABQ9ZKS0_9CRUS</name>
<dbReference type="PANTHER" id="PTHR10044">
    <property type="entry name" value="INHIBITOR OF APOPTOSIS"/>
    <property type="match status" value="1"/>
</dbReference>
<dbReference type="EMBL" id="JAOYFB010000004">
    <property type="protein sequence ID" value="KAK4013343.1"/>
    <property type="molecule type" value="Genomic_DNA"/>
</dbReference>
<proteinExistence type="predicted"/>